<dbReference type="Proteomes" id="UP000266673">
    <property type="component" value="Unassembled WGS sequence"/>
</dbReference>
<sequence length="181" mass="21331">MLEKSGILLQRLSFASNDDEIQDDKLLLKALKSFCPNITYLNITNIEFSTQLIELIDNLQKLQFLSLWCFVEDNITDEDLKIQVMQFSEKFPLTLKYFNLKNNWLGSYTTIFLNHCNAPLKKLLIYRLDNEKISKALVEFCIRKRTLNYVGVNYLNIDDDIRKEIEVYVTLVPYERIVVDC</sequence>
<name>A0A397VZX3_9GLOM</name>
<proteinExistence type="predicted"/>
<dbReference type="AlphaFoldDB" id="A0A397VZX3"/>
<comment type="caution">
    <text evidence="1">The sequence shown here is derived from an EMBL/GenBank/DDBJ whole genome shotgun (WGS) entry which is preliminary data.</text>
</comment>
<accession>A0A397VZX3</accession>
<dbReference type="SUPFAM" id="SSF52047">
    <property type="entry name" value="RNI-like"/>
    <property type="match status" value="1"/>
</dbReference>
<protein>
    <recommendedName>
        <fullName evidence="3">F-box domain-containing protein</fullName>
    </recommendedName>
</protein>
<dbReference type="EMBL" id="QKWP01000211">
    <property type="protein sequence ID" value="RIB24566.1"/>
    <property type="molecule type" value="Genomic_DNA"/>
</dbReference>
<organism evidence="1 2">
    <name type="scientific">Gigaspora rosea</name>
    <dbReference type="NCBI Taxonomy" id="44941"/>
    <lineage>
        <taxon>Eukaryota</taxon>
        <taxon>Fungi</taxon>
        <taxon>Fungi incertae sedis</taxon>
        <taxon>Mucoromycota</taxon>
        <taxon>Glomeromycotina</taxon>
        <taxon>Glomeromycetes</taxon>
        <taxon>Diversisporales</taxon>
        <taxon>Gigasporaceae</taxon>
        <taxon>Gigaspora</taxon>
    </lineage>
</organism>
<gene>
    <name evidence="1" type="ORF">C2G38_2069644</name>
</gene>
<evidence type="ECO:0000313" key="1">
    <source>
        <dbReference type="EMBL" id="RIB24566.1"/>
    </source>
</evidence>
<dbReference type="OrthoDB" id="10398600at2759"/>
<dbReference type="InterPro" id="IPR032675">
    <property type="entry name" value="LRR_dom_sf"/>
</dbReference>
<keyword evidence="2" id="KW-1185">Reference proteome</keyword>
<reference evidence="1 2" key="1">
    <citation type="submission" date="2018-06" db="EMBL/GenBank/DDBJ databases">
        <title>Comparative genomics reveals the genomic features of Rhizophagus irregularis, R. cerebriforme, R. diaphanum and Gigaspora rosea, and their symbiotic lifestyle signature.</title>
        <authorList>
            <person name="Morin E."/>
            <person name="San Clemente H."/>
            <person name="Chen E.C.H."/>
            <person name="De La Providencia I."/>
            <person name="Hainaut M."/>
            <person name="Kuo A."/>
            <person name="Kohler A."/>
            <person name="Murat C."/>
            <person name="Tang N."/>
            <person name="Roy S."/>
            <person name="Loubradou J."/>
            <person name="Henrissat B."/>
            <person name="Grigoriev I.V."/>
            <person name="Corradi N."/>
            <person name="Roux C."/>
            <person name="Martin F.M."/>
        </authorList>
    </citation>
    <scope>NUCLEOTIDE SEQUENCE [LARGE SCALE GENOMIC DNA]</scope>
    <source>
        <strain evidence="1 2">DAOM 194757</strain>
    </source>
</reference>
<evidence type="ECO:0008006" key="3">
    <source>
        <dbReference type="Google" id="ProtNLM"/>
    </source>
</evidence>
<dbReference type="Gene3D" id="3.80.10.10">
    <property type="entry name" value="Ribonuclease Inhibitor"/>
    <property type="match status" value="1"/>
</dbReference>
<evidence type="ECO:0000313" key="2">
    <source>
        <dbReference type="Proteomes" id="UP000266673"/>
    </source>
</evidence>